<sequence length="236" mass="24413">MADGIYVTMNGAAARSEQLDAIADNLANAQTPGFKAARPAFEAFFPASGAEDKAYPAAVATGFDLRPGPTTRTDAPLDVLPEDGAFLAVAAPGGGVAYTRDGRLSVDSERRLATATGRLVLDRSGAPIRVPPGPPPQVGQDGVIRSGDTAIAELARVKLDGPVDRIGPSLLAPAPGGRALPSDAKVRTGEVELGNSGALEGMVQLISAQRHFDASMQALQTYRSLDQRSAETGRVR</sequence>
<evidence type="ECO:0000256" key="2">
    <source>
        <dbReference type="ARBA" id="ARBA00009677"/>
    </source>
</evidence>
<accession>A0A7I9VRW4</accession>
<comment type="subunit">
    <text evidence="4 6">The basal body constitutes a major portion of the flagellar organelle and consists of five rings (E,L,P,S, and M) mounted on a central rod. The rod consists of about 26 subunits of FlgG in the distal portion, and FlgB, FlgC and FlgF are thought to build up the proximal portion of the rod with about 6 subunits each.</text>
</comment>
<dbReference type="InterPro" id="IPR001444">
    <property type="entry name" value="Flag_bb_rod_N"/>
</dbReference>
<gene>
    <name evidence="10" type="primary">flgF</name>
    <name evidence="10" type="ORF">AMYX_39250</name>
</gene>
<dbReference type="RefSeq" id="WP_176068441.1">
    <property type="nucleotide sequence ID" value="NZ_BJTG01000011.1"/>
</dbReference>
<name>A0A7I9VRW4_9BACT</name>
<dbReference type="Pfam" id="PF06429">
    <property type="entry name" value="Flg_bbr_C"/>
    <property type="match status" value="1"/>
</dbReference>
<keyword evidence="3 6" id="KW-0975">Bacterial flagellum</keyword>
<keyword evidence="10" id="KW-0966">Cell projection</keyword>
<dbReference type="PANTHER" id="PTHR30435">
    <property type="entry name" value="FLAGELLAR PROTEIN"/>
    <property type="match status" value="1"/>
</dbReference>
<reference evidence="11" key="1">
    <citation type="journal article" date="2020" name="Appl. Environ. Microbiol.">
        <title>Diazotrophic Anaeromyxobacter Isolates from Soils.</title>
        <authorList>
            <person name="Masuda Y."/>
            <person name="Yamanaka H."/>
            <person name="Xu Z.X."/>
            <person name="Shiratori Y."/>
            <person name="Aono T."/>
            <person name="Amachi S."/>
            <person name="Senoo K."/>
            <person name="Itoh H."/>
        </authorList>
    </citation>
    <scope>NUCLEOTIDE SEQUENCE [LARGE SCALE GENOMIC DNA]</scope>
    <source>
        <strain evidence="11">R267</strain>
    </source>
</reference>
<organism evidence="10 11">
    <name type="scientific">Anaeromyxobacter diazotrophicus</name>
    <dbReference type="NCBI Taxonomy" id="2590199"/>
    <lineage>
        <taxon>Bacteria</taxon>
        <taxon>Pseudomonadati</taxon>
        <taxon>Myxococcota</taxon>
        <taxon>Myxococcia</taxon>
        <taxon>Myxococcales</taxon>
        <taxon>Cystobacterineae</taxon>
        <taxon>Anaeromyxobacteraceae</taxon>
        <taxon>Anaeromyxobacter</taxon>
    </lineage>
</organism>
<dbReference type="Proteomes" id="UP000503640">
    <property type="component" value="Unassembled WGS sequence"/>
</dbReference>
<dbReference type="InterPro" id="IPR053967">
    <property type="entry name" value="LlgE_F_G-like_D1"/>
</dbReference>
<feature type="domain" description="Flagellar basal body rod protein N-terminal" evidence="7">
    <location>
        <begin position="5"/>
        <end position="35"/>
    </location>
</feature>
<evidence type="ECO:0000259" key="9">
    <source>
        <dbReference type="Pfam" id="PF22692"/>
    </source>
</evidence>
<evidence type="ECO:0000256" key="1">
    <source>
        <dbReference type="ARBA" id="ARBA00004117"/>
    </source>
</evidence>
<evidence type="ECO:0000256" key="3">
    <source>
        <dbReference type="ARBA" id="ARBA00023143"/>
    </source>
</evidence>
<dbReference type="PANTHER" id="PTHR30435:SF18">
    <property type="entry name" value="FLAGELLAR BASAL-BODY ROD PROTEIN FLGF"/>
    <property type="match status" value="1"/>
</dbReference>
<dbReference type="GO" id="GO:0030694">
    <property type="term" value="C:bacterial-type flagellum basal body, rod"/>
    <property type="evidence" value="ECO:0007669"/>
    <property type="project" value="UniProtKB-UniRule"/>
</dbReference>
<dbReference type="Pfam" id="PF22692">
    <property type="entry name" value="LlgE_F_G_D1"/>
    <property type="match status" value="1"/>
</dbReference>
<dbReference type="InterPro" id="IPR020013">
    <property type="entry name" value="Flagellar_FlgE/F/G"/>
</dbReference>
<evidence type="ECO:0000256" key="6">
    <source>
        <dbReference type="RuleBase" id="RU362116"/>
    </source>
</evidence>
<evidence type="ECO:0000313" key="10">
    <source>
        <dbReference type="EMBL" id="GEJ59184.1"/>
    </source>
</evidence>
<keyword evidence="10" id="KW-0282">Flagellum</keyword>
<comment type="similarity">
    <text evidence="2 6">Belongs to the flagella basal body rod proteins family.</text>
</comment>
<evidence type="ECO:0000256" key="4">
    <source>
        <dbReference type="ARBA" id="ARBA00038560"/>
    </source>
</evidence>
<comment type="caution">
    <text evidence="10">The sequence shown here is derived from an EMBL/GenBank/DDBJ whole genome shotgun (WGS) entry which is preliminary data.</text>
</comment>
<proteinExistence type="inferred from homology"/>
<evidence type="ECO:0000259" key="7">
    <source>
        <dbReference type="Pfam" id="PF00460"/>
    </source>
</evidence>
<evidence type="ECO:0000259" key="8">
    <source>
        <dbReference type="Pfam" id="PF06429"/>
    </source>
</evidence>
<dbReference type="EMBL" id="BJTG01000011">
    <property type="protein sequence ID" value="GEJ59184.1"/>
    <property type="molecule type" value="Genomic_DNA"/>
</dbReference>
<keyword evidence="11" id="KW-1185">Reference proteome</keyword>
<dbReference type="NCBIfam" id="TIGR03506">
    <property type="entry name" value="FlgEFG_subfam"/>
    <property type="match status" value="1"/>
</dbReference>
<keyword evidence="10" id="KW-0969">Cilium</keyword>
<dbReference type="Pfam" id="PF00460">
    <property type="entry name" value="Flg_bb_rod"/>
    <property type="match status" value="1"/>
</dbReference>
<feature type="domain" description="Flagellar basal-body/hook protein C-terminal" evidence="8">
    <location>
        <begin position="200"/>
        <end position="230"/>
    </location>
</feature>
<dbReference type="AlphaFoldDB" id="A0A7I9VRW4"/>
<protein>
    <recommendedName>
        <fullName evidence="5 6">Flagellar basal-body rod protein FlgF</fullName>
    </recommendedName>
</protein>
<dbReference type="GO" id="GO:0071978">
    <property type="term" value="P:bacterial-type flagellum-dependent swarming motility"/>
    <property type="evidence" value="ECO:0007669"/>
    <property type="project" value="TreeGrafter"/>
</dbReference>
<dbReference type="SUPFAM" id="SSF117143">
    <property type="entry name" value="Flagellar hook protein flgE"/>
    <property type="match status" value="1"/>
</dbReference>
<evidence type="ECO:0000313" key="11">
    <source>
        <dbReference type="Proteomes" id="UP000503640"/>
    </source>
</evidence>
<feature type="domain" description="Flagellar hook protein FlgE/F/G-like D1" evidence="9">
    <location>
        <begin position="85"/>
        <end position="144"/>
    </location>
</feature>
<evidence type="ECO:0000256" key="5">
    <source>
        <dbReference type="ARBA" id="ARBA00040228"/>
    </source>
</evidence>
<comment type="subcellular location">
    <subcellularLocation>
        <location evidence="1 6">Bacterial flagellum basal body</location>
    </subcellularLocation>
</comment>
<dbReference type="InterPro" id="IPR010930">
    <property type="entry name" value="Flg_bb/hook_C_dom"/>
</dbReference>
<dbReference type="InterPro" id="IPR037925">
    <property type="entry name" value="FlgE/F/G-like"/>
</dbReference>